<evidence type="ECO:0000256" key="1">
    <source>
        <dbReference type="SAM" id="Phobius"/>
    </source>
</evidence>
<proteinExistence type="predicted"/>
<keyword evidence="1" id="KW-1133">Transmembrane helix</keyword>
<protein>
    <submittedName>
        <fullName evidence="2">CLUMA_CG011254, isoform A</fullName>
    </submittedName>
</protein>
<feature type="transmembrane region" description="Helical" evidence="1">
    <location>
        <begin position="12"/>
        <end position="32"/>
    </location>
</feature>
<keyword evidence="1" id="KW-0812">Transmembrane</keyword>
<gene>
    <name evidence="2" type="ORF">CLUMA_CG011254</name>
</gene>
<dbReference type="Proteomes" id="UP000183832">
    <property type="component" value="Unassembled WGS sequence"/>
</dbReference>
<name>A0A1J1IC63_9DIPT</name>
<evidence type="ECO:0000313" key="2">
    <source>
        <dbReference type="EMBL" id="CRK97879.1"/>
    </source>
</evidence>
<sequence>MSRAFYVPPQSVNAVGNSEFLDILVTTFFALLERRHRCTRRCCGRSYLRSNYLTYRGRR</sequence>
<evidence type="ECO:0000313" key="3">
    <source>
        <dbReference type="Proteomes" id="UP000183832"/>
    </source>
</evidence>
<accession>A0A1J1IC63</accession>
<organism evidence="2 3">
    <name type="scientific">Clunio marinus</name>
    <dbReference type="NCBI Taxonomy" id="568069"/>
    <lineage>
        <taxon>Eukaryota</taxon>
        <taxon>Metazoa</taxon>
        <taxon>Ecdysozoa</taxon>
        <taxon>Arthropoda</taxon>
        <taxon>Hexapoda</taxon>
        <taxon>Insecta</taxon>
        <taxon>Pterygota</taxon>
        <taxon>Neoptera</taxon>
        <taxon>Endopterygota</taxon>
        <taxon>Diptera</taxon>
        <taxon>Nematocera</taxon>
        <taxon>Chironomoidea</taxon>
        <taxon>Chironomidae</taxon>
        <taxon>Clunio</taxon>
    </lineage>
</organism>
<dbReference type="EMBL" id="CVRI01000047">
    <property type="protein sequence ID" value="CRK97879.1"/>
    <property type="molecule type" value="Genomic_DNA"/>
</dbReference>
<dbReference type="AlphaFoldDB" id="A0A1J1IC63"/>
<keyword evidence="3" id="KW-1185">Reference proteome</keyword>
<reference evidence="2 3" key="1">
    <citation type="submission" date="2015-04" db="EMBL/GenBank/DDBJ databases">
        <authorList>
            <person name="Syromyatnikov M.Y."/>
            <person name="Popov V.N."/>
        </authorList>
    </citation>
    <scope>NUCLEOTIDE SEQUENCE [LARGE SCALE GENOMIC DNA]</scope>
</reference>
<keyword evidence="1" id="KW-0472">Membrane</keyword>